<organism evidence="1 2">
    <name type="scientific">Sphingobacterium bambusae</name>
    <dbReference type="NCBI Taxonomy" id="662858"/>
    <lineage>
        <taxon>Bacteria</taxon>
        <taxon>Pseudomonadati</taxon>
        <taxon>Bacteroidota</taxon>
        <taxon>Sphingobacteriia</taxon>
        <taxon>Sphingobacteriales</taxon>
        <taxon>Sphingobacteriaceae</taxon>
        <taxon>Sphingobacterium</taxon>
    </lineage>
</organism>
<keyword evidence="2" id="KW-1185">Reference proteome</keyword>
<evidence type="ECO:0000313" key="2">
    <source>
        <dbReference type="Proteomes" id="UP001597525"/>
    </source>
</evidence>
<reference evidence="2" key="1">
    <citation type="journal article" date="2019" name="Int. J. Syst. Evol. Microbiol.">
        <title>The Global Catalogue of Microorganisms (GCM) 10K type strain sequencing project: providing services to taxonomists for standard genome sequencing and annotation.</title>
        <authorList>
            <consortium name="The Broad Institute Genomics Platform"/>
            <consortium name="The Broad Institute Genome Sequencing Center for Infectious Disease"/>
            <person name="Wu L."/>
            <person name="Ma J."/>
        </authorList>
    </citation>
    <scope>NUCLEOTIDE SEQUENCE [LARGE SCALE GENOMIC DNA]</scope>
    <source>
        <strain evidence="2">KCTC 22814</strain>
    </source>
</reference>
<comment type="caution">
    <text evidence="1">The sequence shown here is derived from an EMBL/GenBank/DDBJ whole genome shotgun (WGS) entry which is preliminary data.</text>
</comment>
<dbReference type="EMBL" id="JBHUPB010000015">
    <property type="protein sequence ID" value="MFD2969970.1"/>
    <property type="molecule type" value="Genomic_DNA"/>
</dbReference>
<sequence>MAKSINSRLLVGILALILVCGLFVSVKAWNSKAAPTLTDQWFTYHGDTQNRTDIENPENYTLLDAEPPCSGGAELCSVQAPAGAQGEAVLETALVNEIMGVIDTRISTNTIKLRN</sequence>
<protein>
    <submittedName>
        <fullName evidence="1">Uncharacterized protein</fullName>
    </submittedName>
</protein>
<name>A0ABW6BQI7_9SPHI</name>
<gene>
    <name evidence="1" type="ORF">ACFS7Y_21450</name>
</gene>
<proteinExistence type="predicted"/>
<dbReference type="Proteomes" id="UP001597525">
    <property type="component" value="Unassembled WGS sequence"/>
</dbReference>
<accession>A0ABW6BQI7</accession>
<dbReference type="RefSeq" id="WP_320183454.1">
    <property type="nucleotide sequence ID" value="NZ_CP138332.1"/>
</dbReference>
<evidence type="ECO:0000313" key="1">
    <source>
        <dbReference type="EMBL" id="MFD2969970.1"/>
    </source>
</evidence>